<sequence>MTKVLEDPFFCEMDFQNILNTTCNVWRSSAFNKIIRASQCRGCSDGAISFPNSYTYNLTEIVTGPVEVYSLNKYEPKVNDTETNRPFVQRFINPLRRSVPADGTPNFTLFSIVKFNYKWKIIGL</sequence>
<name>A0A4Y2PWN4_ARAVE</name>
<dbReference type="AlphaFoldDB" id="A0A4Y2PWN4"/>
<keyword evidence="2" id="KW-1185">Reference proteome</keyword>
<organism evidence="1 2">
    <name type="scientific">Araneus ventricosus</name>
    <name type="common">Orbweaver spider</name>
    <name type="synonym">Epeira ventricosa</name>
    <dbReference type="NCBI Taxonomy" id="182803"/>
    <lineage>
        <taxon>Eukaryota</taxon>
        <taxon>Metazoa</taxon>
        <taxon>Ecdysozoa</taxon>
        <taxon>Arthropoda</taxon>
        <taxon>Chelicerata</taxon>
        <taxon>Arachnida</taxon>
        <taxon>Araneae</taxon>
        <taxon>Araneomorphae</taxon>
        <taxon>Entelegynae</taxon>
        <taxon>Araneoidea</taxon>
        <taxon>Araneidae</taxon>
        <taxon>Araneus</taxon>
    </lineage>
</organism>
<protein>
    <submittedName>
        <fullName evidence="1">Uncharacterized protein</fullName>
    </submittedName>
</protein>
<gene>
    <name evidence="1" type="ORF">AVEN_215492_1</name>
</gene>
<dbReference type="Proteomes" id="UP000499080">
    <property type="component" value="Unassembled WGS sequence"/>
</dbReference>
<reference evidence="1 2" key="1">
    <citation type="journal article" date="2019" name="Sci. Rep.">
        <title>Orb-weaving spider Araneus ventricosus genome elucidates the spidroin gene catalogue.</title>
        <authorList>
            <person name="Kono N."/>
            <person name="Nakamura H."/>
            <person name="Ohtoshi R."/>
            <person name="Moran D.A.P."/>
            <person name="Shinohara A."/>
            <person name="Yoshida Y."/>
            <person name="Fujiwara M."/>
            <person name="Mori M."/>
            <person name="Tomita M."/>
            <person name="Arakawa K."/>
        </authorList>
    </citation>
    <scope>NUCLEOTIDE SEQUENCE [LARGE SCALE GENOMIC DNA]</scope>
</reference>
<comment type="caution">
    <text evidence="1">The sequence shown here is derived from an EMBL/GenBank/DDBJ whole genome shotgun (WGS) entry which is preliminary data.</text>
</comment>
<accession>A0A4Y2PWN4</accession>
<dbReference type="EMBL" id="BGPR01012193">
    <property type="protein sequence ID" value="GBN54990.1"/>
    <property type="molecule type" value="Genomic_DNA"/>
</dbReference>
<evidence type="ECO:0000313" key="1">
    <source>
        <dbReference type="EMBL" id="GBN54990.1"/>
    </source>
</evidence>
<proteinExistence type="predicted"/>
<evidence type="ECO:0000313" key="2">
    <source>
        <dbReference type="Proteomes" id="UP000499080"/>
    </source>
</evidence>